<dbReference type="InterPro" id="IPR025877">
    <property type="entry name" value="MobA-like_NTP_Trfase"/>
</dbReference>
<dbReference type="SUPFAM" id="SSF53448">
    <property type="entry name" value="Nucleotide-diphospho-sugar transferases"/>
    <property type="match status" value="1"/>
</dbReference>
<comment type="cofactor">
    <cofactor evidence="8">
        <name>Mg(2+)</name>
        <dbReference type="ChEBI" id="CHEBI:18420"/>
    </cofactor>
</comment>
<dbReference type="InterPro" id="IPR013482">
    <property type="entry name" value="Molybde_CF_guanTrfase"/>
</dbReference>
<dbReference type="Proteomes" id="UP000008207">
    <property type="component" value="Chromosome"/>
</dbReference>
<dbReference type="HAMAP" id="MF_00316">
    <property type="entry name" value="MobA"/>
    <property type="match status" value="1"/>
</dbReference>
<dbReference type="Pfam" id="PF12804">
    <property type="entry name" value="NTP_transf_3"/>
    <property type="match status" value="1"/>
</dbReference>
<evidence type="ECO:0000256" key="7">
    <source>
        <dbReference type="ARBA" id="ARBA00023150"/>
    </source>
</evidence>
<dbReference type="GO" id="GO:1902758">
    <property type="term" value="P:bis(molybdopterin guanine dinucleotide)molybdenum biosynthetic process"/>
    <property type="evidence" value="ECO:0007669"/>
    <property type="project" value="TreeGrafter"/>
</dbReference>
<keyword evidence="3 8" id="KW-0479">Metal-binding</keyword>
<keyword evidence="7 8" id="KW-0501">Molybdenum cofactor biosynthesis</keyword>
<comment type="similarity">
    <text evidence="8">Belongs to the MobA family.</text>
</comment>
<evidence type="ECO:0000256" key="4">
    <source>
        <dbReference type="ARBA" id="ARBA00022741"/>
    </source>
</evidence>
<evidence type="ECO:0000256" key="2">
    <source>
        <dbReference type="ARBA" id="ARBA00022679"/>
    </source>
</evidence>
<keyword evidence="6 8" id="KW-0342">GTP-binding</keyword>
<dbReference type="Gene3D" id="3.90.550.10">
    <property type="entry name" value="Spore Coat Polysaccharide Biosynthesis Protein SpsA, Chain A"/>
    <property type="match status" value="1"/>
</dbReference>
<dbReference type="RefSeq" id="WP_015933603.1">
    <property type="nucleotide sequence ID" value="NC_011894.1"/>
</dbReference>
<dbReference type="PANTHER" id="PTHR19136">
    <property type="entry name" value="MOLYBDENUM COFACTOR GUANYLYLTRANSFERASE"/>
    <property type="match status" value="1"/>
</dbReference>
<comment type="subunit">
    <text evidence="8">Monomer.</text>
</comment>
<feature type="binding site" evidence="8">
    <location>
        <position position="54"/>
    </location>
    <ligand>
        <name>GTP</name>
        <dbReference type="ChEBI" id="CHEBI:37565"/>
    </ligand>
</feature>
<reference evidence="10 11" key="1">
    <citation type="submission" date="2009-01" db="EMBL/GenBank/DDBJ databases">
        <title>Complete sequence of chromosome of Methylobacterium nodulans ORS 2060.</title>
        <authorList>
            <consortium name="US DOE Joint Genome Institute"/>
            <person name="Lucas S."/>
            <person name="Copeland A."/>
            <person name="Lapidus A."/>
            <person name="Glavina del Rio T."/>
            <person name="Dalin E."/>
            <person name="Tice H."/>
            <person name="Bruce D."/>
            <person name="Goodwin L."/>
            <person name="Pitluck S."/>
            <person name="Sims D."/>
            <person name="Brettin T."/>
            <person name="Detter J.C."/>
            <person name="Han C."/>
            <person name="Larimer F."/>
            <person name="Land M."/>
            <person name="Hauser L."/>
            <person name="Kyrpides N."/>
            <person name="Ivanova N."/>
            <person name="Marx C.J."/>
            <person name="Richardson P."/>
        </authorList>
    </citation>
    <scope>NUCLEOTIDE SEQUENCE [LARGE SCALE GENOMIC DNA]</scope>
    <source>
        <strain evidence="11">LMG 21967 / CNCM I-2342 / ORS 2060</strain>
    </source>
</reference>
<evidence type="ECO:0000256" key="6">
    <source>
        <dbReference type="ARBA" id="ARBA00023134"/>
    </source>
</evidence>
<dbReference type="NCBIfam" id="TIGR02665">
    <property type="entry name" value="molyb_mobA"/>
    <property type="match status" value="1"/>
</dbReference>
<feature type="binding site" evidence="8">
    <location>
        <begin position="12"/>
        <end position="14"/>
    </location>
    <ligand>
        <name>GTP</name>
        <dbReference type="ChEBI" id="CHEBI:37565"/>
    </ligand>
</feature>
<dbReference type="GO" id="GO:0005737">
    <property type="term" value="C:cytoplasm"/>
    <property type="evidence" value="ECO:0007669"/>
    <property type="project" value="UniProtKB-SubCell"/>
</dbReference>
<feature type="binding site" evidence="8">
    <location>
        <position position="108"/>
    </location>
    <ligand>
        <name>GTP</name>
        <dbReference type="ChEBI" id="CHEBI:37565"/>
    </ligand>
</feature>
<dbReference type="STRING" id="460265.Mnod_7303"/>
<dbReference type="EC" id="2.7.7.77" evidence="8"/>
<evidence type="ECO:0000256" key="3">
    <source>
        <dbReference type="ARBA" id="ARBA00022723"/>
    </source>
</evidence>
<keyword evidence="5 8" id="KW-0460">Magnesium</keyword>
<evidence type="ECO:0000313" key="10">
    <source>
        <dbReference type="EMBL" id="ACL62042.1"/>
    </source>
</evidence>
<comment type="subcellular location">
    <subcellularLocation>
        <location evidence="8">Cytoplasm</location>
    </subcellularLocation>
</comment>
<dbReference type="EMBL" id="CP001349">
    <property type="protein sequence ID" value="ACL62042.1"/>
    <property type="molecule type" value="Genomic_DNA"/>
</dbReference>
<dbReference type="GO" id="GO:0005525">
    <property type="term" value="F:GTP binding"/>
    <property type="evidence" value="ECO:0007669"/>
    <property type="project" value="UniProtKB-UniRule"/>
</dbReference>
<dbReference type="AlphaFoldDB" id="B8ILR7"/>
<keyword evidence="1 8" id="KW-0963">Cytoplasm</keyword>
<feature type="domain" description="MobA-like NTP transferase" evidence="9">
    <location>
        <begin position="9"/>
        <end position="169"/>
    </location>
</feature>
<protein>
    <recommendedName>
        <fullName evidence="8">Molybdenum cofactor guanylyltransferase</fullName>
        <shortName evidence="8">MoCo guanylyltransferase</shortName>
        <ecNumber evidence="8">2.7.7.77</ecNumber>
    </recommendedName>
    <alternativeName>
        <fullName evidence="8">GTP:molybdopterin guanylyltransferase</fullName>
    </alternativeName>
    <alternativeName>
        <fullName evidence="8">Mo-MPT guanylyltransferase</fullName>
    </alternativeName>
    <alternativeName>
        <fullName evidence="8">Molybdopterin guanylyltransferase</fullName>
    </alternativeName>
    <alternativeName>
        <fullName evidence="8">Molybdopterin-guanine dinucleotide synthase</fullName>
        <shortName evidence="8">MGD synthase</shortName>
    </alternativeName>
</protein>
<gene>
    <name evidence="8" type="primary">mobA</name>
    <name evidence="10" type="ordered locus">Mnod_7303</name>
</gene>
<proteinExistence type="inferred from homology"/>
<evidence type="ECO:0000256" key="1">
    <source>
        <dbReference type="ARBA" id="ARBA00022490"/>
    </source>
</evidence>
<dbReference type="GO" id="GO:0046872">
    <property type="term" value="F:metal ion binding"/>
    <property type="evidence" value="ECO:0007669"/>
    <property type="project" value="UniProtKB-KW"/>
</dbReference>
<comment type="catalytic activity">
    <reaction evidence="8">
        <text>Mo-molybdopterin + GTP + H(+) = Mo-molybdopterin guanine dinucleotide + diphosphate</text>
        <dbReference type="Rhea" id="RHEA:34243"/>
        <dbReference type="ChEBI" id="CHEBI:15378"/>
        <dbReference type="ChEBI" id="CHEBI:33019"/>
        <dbReference type="ChEBI" id="CHEBI:37565"/>
        <dbReference type="ChEBI" id="CHEBI:71302"/>
        <dbReference type="ChEBI" id="CHEBI:71310"/>
        <dbReference type="EC" id="2.7.7.77"/>
    </reaction>
</comment>
<sequence length="211" mass="21302">MSAVPPTLGVILAGGLARRMGGGDKPLLRLGGQTLLARVAARFAPQCAAGLILNANGDPARFAGAFAGPVVPDPIPGAPGPLAGVLAALDHAAAHHPEVDFVASVAGDTPFLPADFVARLHASRAAAGTPLATAVSGGRSHFVDGLWPVALREDLRAALVEQGLRRVGQWIADHGAAQAEWPAEPVDPFLNLNTPEDLAVAEAIAARGSAG</sequence>
<dbReference type="OrthoDB" id="9788394at2"/>
<dbReference type="InterPro" id="IPR029044">
    <property type="entry name" value="Nucleotide-diphossugar_trans"/>
</dbReference>
<feature type="binding site" evidence="8">
    <location>
        <position position="73"/>
    </location>
    <ligand>
        <name>GTP</name>
        <dbReference type="ChEBI" id="CHEBI:37565"/>
    </ligand>
</feature>
<evidence type="ECO:0000313" key="11">
    <source>
        <dbReference type="Proteomes" id="UP000008207"/>
    </source>
</evidence>
<dbReference type="KEGG" id="mno:Mnod_7303"/>
<keyword evidence="4 8" id="KW-0547">Nucleotide-binding</keyword>
<evidence type="ECO:0000256" key="5">
    <source>
        <dbReference type="ARBA" id="ARBA00022842"/>
    </source>
</evidence>
<comment type="function">
    <text evidence="8">Transfers a GMP moiety from GTP to Mo-molybdopterin (Mo-MPT) cofactor (Moco or molybdenum cofactor) to form Mo-molybdopterin guanine dinucleotide (Mo-MGD) cofactor.</text>
</comment>
<organism evidence="10 11">
    <name type="scientific">Methylobacterium nodulans (strain LMG 21967 / CNCM I-2342 / ORS 2060)</name>
    <dbReference type="NCBI Taxonomy" id="460265"/>
    <lineage>
        <taxon>Bacteria</taxon>
        <taxon>Pseudomonadati</taxon>
        <taxon>Pseudomonadota</taxon>
        <taxon>Alphaproteobacteria</taxon>
        <taxon>Hyphomicrobiales</taxon>
        <taxon>Methylobacteriaceae</taxon>
        <taxon>Methylobacterium</taxon>
    </lineage>
</organism>
<feature type="binding site" evidence="8">
    <location>
        <position position="108"/>
    </location>
    <ligand>
        <name>Mg(2+)</name>
        <dbReference type="ChEBI" id="CHEBI:18420"/>
    </ligand>
</feature>
<accession>B8ILR7</accession>
<comment type="domain">
    <text evidence="8">The N-terminal domain determines nucleotide recognition and specific binding, while the C-terminal domain determines the specific binding to the target protein.</text>
</comment>
<dbReference type="HOGENOM" id="CLU_055597_5_0_5"/>
<dbReference type="GO" id="GO:0061603">
    <property type="term" value="F:molybdenum cofactor guanylyltransferase activity"/>
    <property type="evidence" value="ECO:0007669"/>
    <property type="project" value="UniProtKB-EC"/>
</dbReference>
<keyword evidence="2 8" id="KW-0808">Transferase</keyword>
<dbReference type="eggNOG" id="COG0746">
    <property type="taxonomic scope" value="Bacteria"/>
</dbReference>
<dbReference type="CDD" id="cd02503">
    <property type="entry name" value="MobA"/>
    <property type="match status" value="1"/>
</dbReference>
<dbReference type="PANTHER" id="PTHR19136:SF81">
    <property type="entry name" value="MOLYBDENUM COFACTOR GUANYLYLTRANSFERASE"/>
    <property type="match status" value="1"/>
</dbReference>
<evidence type="ECO:0000256" key="8">
    <source>
        <dbReference type="HAMAP-Rule" id="MF_00316"/>
    </source>
</evidence>
<keyword evidence="11" id="KW-1185">Reference proteome</keyword>
<evidence type="ECO:0000259" key="9">
    <source>
        <dbReference type="Pfam" id="PF12804"/>
    </source>
</evidence>
<name>B8ILR7_METNO</name>
<feature type="binding site" evidence="8">
    <location>
        <position position="25"/>
    </location>
    <ligand>
        <name>GTP</name>
        <dbReference type="ChEBI" id="CHEBI:37565"/>
    </ligand>
</feature>